<dbReference type="InterPro" id="IPR036388">
    <property type="entry name" value="WH-like_DNA-bd_sf"/>
</dbReference>
<evidence type="ECO:0000313" key="5">
    <source>
        <dbReference type="Proteomes" id="UP000316993"/>
    </source>
</evidence>
<reference evidence="3 5" key="2">
    <citation type="submission" date="2019-06" db="EMBL/GenBank/DDBJ databases">
        <title>Genomic Encyclopedia of Archaeal and Bacterial Type Strains, Phase II (KMG-II): from individual species to whole genera.</title>
        <authorList>
            <person name="Goeker M."/>
        </authorList>
    </citation>
    <scope>NUCLEOTIDE SEQUENCE [LARGE SCALE GENOMIC DNA]</scope>
    <source>
        <strain evidence="3 5">DSM 7270</strain>
    </source>
</reference>
<feature type="domain" description="HTH marR-type" evidence="1">
    <location>
        <begin position="1"/>
        <end position="140"/>
    </location>
</feature>
<dbReference type="Proteomes" id="UP000316993">
    <property type="component" value="Unassembled WGS sequence"/>
</dbReference>
<dbReference type="Proteomes" id="UP000032566">
    <property type="component" value="Unassembled WGS sequence"/>
</dbReference>
<keyword evidence="4" id="KW-1185">Reference proteome</keyword>
<dbReference type="RefSeq" id="WP_044402876.1">
    <property type="nucleotide sequence ID" value="NZ_CP147774.1"/>
</dbReference>
<comment type="caution">
    <text evidence="2">The sequence shown here is derived from an EMBL/GenBank/DDBJ whole genome shotgun (WGS) entry which is preliminary data.</text>
</comment>
<dbReference type="Gene3D" id="1.10.10.10">
    <property type="entry name" value="Winged helix-like DNA-binding domain superfamily/Winged helix DNA-binding domain"/>
    <property type="match status" value="1"/>
</dbReference>
<proteinExistence type="predicted"/>
<dbReference type="PRINTS" id="PR00598">
    <property type="entry name" value="HTHMARR"/>
</dbReference>
<dbReference type="OrthoDB" id="4549026at2"/>
<accession>A0A0D7K3F2</accession>
<dbReference type="GO" id="GO:0003700">
    <property type="term" value="F:DNA-binding transcription factor activity"/>
    <property type="evidence" value="ECO:0007669"/>
    <property type="project" value="InterPro"/>
</dbReference>
<reference evidence="2 4" key="1">
    <citation type="submission" date="2014-12" db="EMBL/GenBank/DDBJ databases">
        <title>Isolation of bacteria from lake water.</title>
        <authorList>
            <person name="Sheng K.-Y."/>
            <person name="Chin P.-S."/>
            <person name="Chan K.-G."/>
            <person name="Tan G.S."/>
        </authorList>
    </citation>
    <scope>NUCLEOTIDE SEQUENCE [LARGE SCALE GENOMIC DNA]</scope>
    <source>
        <strain evidence="2 4">KY4</strain>
    </source>
</reference>
<dbReference type="EMBL" id="VFPV01000001">
    <property type="protein sequence ID" value="TQN06974.1"/>
    <property type="molecule type" value="Genomic_DNA"/>
</dbReference>
<dbReference type="SMART" id="SM00347">
    <property type="entry name" value="HTH_MARR"/>
    <property type="match status" value="1"/>
</dbReference>
<evidence type="ECO:0000259" key="1">
    <source>
        <dbReference type="PROSITE" id="PS50995"/>
    </source>
</evidence>
<gene>
    <name evidence="3" type="ORF">BDD18_0052</name>
    <name evidence="2" type="ORF">RP29_19680</name>
</gene>
<dbReference type="PATRIC" id="fig|80878.5.peg.4315"/>
<sequence>MPKSFDLHTAPGHLVRRAHQRSVALFMEEAADFDVTPVQFAILHALLEQPGEDQVTLATRVAFDAATSGSVIGRLEARGWVRREPDTQDRRRKLLWITPEGEAAVLRMRPAAQRVQERLVAPLTPQEQAQLNALLTKLVFSTGTESHGR</sequence>
<dbReference type="STRING" id="80878.RP29_19680"/>
<dbReference type="GO" id="GO:0006950">
    <property type="term" value="P:response to stress"/>
    <property type="evidence" value="ECO:0007669"/>
    <property type="project" value="TreeGrafter"/>
</dbReference>
<dbReference type="Pfam" id="PF01047">
    <property type="entry name" value="MarR"/>
    <property type="match status" value="1"/>
</dbReference>
<dbReference type="InterPro" id="IPR000835">
    <property type="entry name" value="HTH_MarR-typ"/>
</dbReference>
<organism evidence="2 4">
    <name type="scientific">Acidovorax temperans</name>
    <dbReference type="NCBI Taxonomy" id="80878"/>
    <lineage>
        <taxon>Bacteria</taxon>
        <taxon>Pseudomonadati</taxon>
        <taxon>Pseudomonadota</taxon>
        <taxon>Betaproteobacteria</taxon>
        <taxon>Burkholderiales</taxon>
        <taxon>Comamonadaceae</taxon>
        <taxon>Acidovorax</taxon>
    </lineage>
</organism>
<dbReference type="EMBL" id="JXYQ01000093">
    <property type="protein sequence ID" value="KJA08856.1"/>
    <property type="molecule type" value="Genomic_DNA"/>
</dbReference>
<dbReference type="SUPFAM" id="SSF46785">
    <property type="entry name" value="Winged helix' DNA-binding domain"/>
    <property type="match status" value="1"/>
</dbReference>
<evidence type="ECO:0000313" key="4">
    <source>
        <dbReference type="Proteomes" id="UP000032566"/>
    </source>
</evidence>
<dbReference type="AlphaFoldDB" id="A0A0D7K3F2"/>
<name>A0A0D7K3F2_9BURK</name>
<dbReference type="PROSITE" id="PS50995">
    <property type="entry name" value="HTH_MARR_2"/>
    <property type="match status" value="1"/>
</dbReference>
<evidence type="ECO:0000313" key="2">
    <source>
        <dbReference type="EMBL" id="KJA08856.1"/>
    </source>
</evidence>
<dbReference type="PANTHER" id="PTHR33164:SF95">
    <property type="entry name" value="TRANSCRIPTIONAL REGULATOR"/>
    <property type="match status" value="1"/>
</dbReference>
<dbReference type="PANTHER" id="PTHR33164">
    <property type="entry name" value="TRANSCRIPTIONAL REGULATOR, MARR FAMILY"/>
    <property type="match status" value="1"/>
</dbReference>
<evidence type="ECO:0000313" key="3">
    <source>
        <dbReference type="EMBL" id="TQN06974.1"/>
    </source>
</evidence>
<protein>
    <submittedName>
        <fullName evidence="2">MarR family transcriptional regulator</fullName>
    </submittedName>
</protein>
<dbReference type="InterPro" id="IPR039422">
    <property type="entry name" value="MarR/SlyA-like"/>
</dbReference>
<dbReference type="InterPro" id="IPR036390">
    <property type="entry name" value="WH_DNA-bd_sf"/>
</dbReference>